<keyword evidence="2" id="KW-0449">Lipoprotein</keyword>
<dbReference type="Gene3D" id="2.20.200.10">
    <property type="entry name" value="Outer membrane efflux proteins (OEP)"/>
    <property type="match status" value="1"/>
</dbReference>
<accession>A0A7X0IS15</accession>
<evidence type="ECO:0000313" key="2">
    <source>
        <dbReference type="EMBL" id="MBB6484636.1"/>
    </source>
</evidence>
<gene>
    <name evidence="2" type="ORF">GGD46_001914</name>
</gene>
<organism evidence="2 3">
    <name type="scientific">Rhizobium lusitanum</name>
    <dbReference type="NCBI Taxonomy" id="293958"/>
    <lineage>
        <taxon>Bacteria</taxon>
        <taxon>Pseudomonadati</taxon>
        <taxon>Pseudomonadota</taxon>
        <taxon>Alphaproteobacteria</taxon>
        <taxon>Hyphomicrobiales</taxon>
        <taxon>Rhizobiaceae</taxon>
        <taxon>Rhizobium/Agrobacterium group</taxon>
        <taxon>Rhizobium</taxon>
    </lineage>
</organism>
<proteinExistence type="inferred from homology"/>
<evidence type="ECO:0000313" key="3">
    <source>
        <dbReference type="Proteomes" id="UP000565576"/>
    </source>
</evidence>
<dbReference type="PANTHER" id="PTHR30203:SF31">
    <property type="entry name" value="RND EFFLUX SYSTEM, OUTER MEMBRANE LIPOPROTEIN, NODT"/>
    <property type="match status" value="1"/>
</dbReference>
<dbReference type="RefSeq" id="WP_246806249.1">
    <property type="nucleotide sequence ID" value="NZ_JACHBG010000003.1"/>
</dbReference>
<name>A0A7X0IS15_9HYPH</name>
<dbReference type="Pfam" id="PF02321">
    <property type="entry name" value="OEP"/>
    <property type="match status" value="2"/>
</dbReference>
<dbReference type="EMBL" id="JACHBG010000003">
    <property type="protein sequence ID" value="MBB6484636.1"/>
    <property type="molecule type" value="Genomic_DNA"/>
</dbReference>
<dbReference type="InterPro" id="IPR003423">
    <property type="entry name" value="OMP_efflux"/>
</dbReference>
<dbReference type="SUPFAM" id="SSF56954">
    <property type="entry name" value="Outer membrane efflux proteins (OEP)"/>
    <property type="match status" value="1"/>
</dbReference>
<sequence length="421" mass="45184">MAWWDGFHDRTLSSLVSRAESMNLTVAMAHQSLTAARALANSATAGYQLDASVSGMANAATGSRIKDDFTRRPVQLNLDASWEIPLFGQDKQAQKMSDLSVAMATEDVAAAKVAVTAEIASNYVHLRALQKRRLDTAELVGLLENNAKIAGVKEQAGLATSVENEPMRAGLDTAKSTLLLLDSEIANTRQQIATLLGTATPDPALMRYEPQPVAAAGMAEGRPADLLRARPDVLRAEYAVGQAAAQVGLAKADLYPKLRLNGTIGIGTPVSNSILGAFAGPSIQLPIFDYGRRKDAVAAREAEFQQSVLVYRQTVLTAYEEASRALHELNAARARTALLRSRLQRVSKLKSSTEILVREGLAEKSKSIAGSIDLLDLRSSLTESIEAEARATIAFYKATRGMQPAVSGDDARRPAKMEGRK</sequence>
<dbReference type="Proteomes" id="UP000565576">
    <property type="component" value="Unassembled WGS sequence"/>
</dbReference>
<reference evidence="2 3" key="1">
    <citation type="submission" date="2020-08" db="EMBL/GenBank/DDBJ databases">
        <title>Genomic Encyclopedia of Type Strains, Phase IV (KMG-V): Genome sequencing to study the core and pangenomes of soil and plant-associated prokaryotes.</title>
        <authorList>
            <person name="Whitman W."/>
        </authorList>
    </citation>
    <scope>NUCLEOTIDE SEQUENCE [LARGE SCALE GENOMIC DNA]</scope>
    <source>
        <strain evidence="2 3">SEMIA 4060</strain>
    </source>
</reference>
<dbReference type="InterPro" id="IPR010131">
    <property type="entry name" value="MdtP/NodT-like"/>
</dbReference>
<comment type="similarity">
    <text evidence="1">Belongs to the outer membrane factor (OMF) (TC 1.B.17) family.</text>
</comment>
<dbReference type="PANTHER" id="PTHR30203">
    <property type="entry name" value="OUTER MEMBRANE CATION EFFLUX PROTEIN"/>
    <property type="match status" value="1"/>
</dbReference>
<evidence type="ECO:0000256" key="1">
    <source>
        <dbReference type="ARBA" id="ARBA00007613"/>
    </source>
</evidence>
<protein>
    <submittedName>
        <fullName evidence="2">NodT family efflux transporter outer membrane factor (OMF) lipoprotein</fullName>
    </submittedName>
</protein>
<dbReference type="AlphaFoldDB" id="A0A7X0IS15"/>
<dbReference type="Gene3D" id="1.20.1600.10">
    <property type="entry name" value="Outer membrane efflux proteins (OEP)"/>
    <property type="match status" value="1"/>
</dbReference>
<dbReference type="GO" id="GO:0015562">
    <property type="term" value="F:efflux transmembrane transporter activity"/>
    <property type="evidence" value="ECO:0007669"/>
    <property type="project" value="InterPro"/>
</dbReference>
<comment type="caution">
    <text evidence="2">The sequence shown here is derived from an EMBL/GenBank/DDBJ whole genome shotgun (WGS) entry which is preliminary data.</text>
</comment>